<feature type="compositionally biased region" description="Pro residues" evidence="1">
    <location>
        <begin position="65"/>
        <end position="77"/>
    </location>
</feature>
<sequence>MYEKRKGVVQHPLVQAPTQQQQHEPIRQRPIRAPFALSPARPLPGRQLALPHLRAPPPHHDAHPPPHLRLPPPPEPPTDVGCAAEILRHERLAGDRFFLKCKGRERVSGRQLGAHQALLRRAGGVARRQALLCPRGRRGSGGGGGGLSERRDPAVQPAKREAG</sequence>
<evidence type="ECO:0000313" key="3">
    <source>
        <dbReference type="Proteomes" id="UP001141552"/>
    </source>
</evidence>
<keyword evidence="3" id="KW-1185">Reference proteome</keyword>
<accession>A0A9Q0IZB0</accession>
<protein>
    <submittedName>
        <fullName evidence="2">Uncharacterized protein</fullName>
    </submittedName>
</protein>
<reference evidence="2" key="1">
    <citation type="submission" date="2022-02" db="EMBL/GenBank/DDBJ databases">
        <authorList>
            <person name="Henning P.M."/>
            <person name="McCubbin A.G."/>
            <person name="Shore J.S."/>
        </authorList>
    </citation>
    <scope>NUCLEOTIDE SEQUENCE</scope>
    <source>
        <strain evidence="2">F60SS</strain>
        <tissue evidence="2">Leaves</tissue>
    </source>
</reference>
<feature type="compositionally biased region" description="Basic and acidic residues" evidence="1">
    <location>
        <begin position="148"/>
        <end position="163"/>
    </location>
</feature>
<evidence type="ECO:0000313" key="2">
    <source>
        <dbReference type="EMBL" id="KAJ4822509.1"/>
    </source>
</evidence>
<dbReference type="AlphaFoldDB" id="A0A9Q0IZB0"/>
<feature type="region of interest" description="Disordered" evidence="1">
    <location>
        <begin position="130"/>
        <end position="163"/>
    </location>
</feature>
<dbReference type="InterPro" id="IPR046336">
    <property type="entry name" value="Lon_prtase_N_sf"/>
</dbReference>
<comment type="caution">
    <text evidence="2">The sequence shown here is derived from an EMBL/GenBank/DDBJ whole genome shotgun (WGS) entry which is preliminary data.</text>
</comment>
<name>A0A9Q0IZB0_9ROSI</name>
<gene>
    <name evidence="2" type="ORF">Tsubulata_042378</name>
</gene>
<evidence type="ECO:0000256" key="1">
    <source>
        <dbReference type="SAM" id="MobiDB-lite"/>
    </source>
</evidence>
<organism evidence="2 3">
    <name type="scientific">Turnera subulata</name>
    <dbReference type="NCBI Taxonomy" id="218843"/>
    <lineage>
        <taxon>Eukaryota</taxon>
        <taxon>Viridiplantae</taxon>
        <taxon>Streptophyta</taxon>
        <taxon>Embryophyta</taxon>
        <taxon>Tracheophyta</taxon>
        <taxon>Spermatophyta</taxon>
        <taxon>Magnoliopsida</taxon>
        <taxon>eudicotyledons</taxon>
        <taxon>Gunneridae</taxon>
        <taxon>Pentapetalae</taxon>
        <taxon>rosids</taxon>
        <taxon>fabids</taxon>
        <taxon>Malpighiales</taxon>
        <taxon>Passifloraceae</taxon>
        <taxon>Turnera</taxon>
    </lineage>
</organism>
<dbReference type="Gene3D" id="2.30.130.40">
    <property type="entry name" value="LON domain-like"/>
    <property type="match status" value="1"/>
</dbReference>
<dbReference type="Proteomes" id="UP001141552">
    <property type="component" value="Unassembled WGS sequence"/>
</dbReference>
<feature type="region of interest" description="Disordered" evidence="1">
    <location>
        <begin position="1"/>
        <end position="81"/>
    </location>
</feature>
<proteinExistence type="predicted"/>
<dbReference type="EMBL" id="JAKUCV010007658">
    <property type="protein sequence ID" value="KAJ4822509.1"/>
    <property type="molecule type" value="Genomic_DNA"/>
</dbReference>
<reference evidence="2" key="2">
    <citation type="journal article" date="2023" name="Plants (Basel)">
        <title>Annotation of the Turnera subulata (Passifloraceae) Draft Genome Reveals the S-Locus Evolved after the Divergence of Turneroideae from Passifloroideae in a Stepwise Manner.</title>
        <authorList>
            <person name="Henning P.M."/>
            <person name="Roalson E.H."/>
            <person name="Mir W."/>
            <person name="McCubbin A.G."/>
            <person name="Shore J.S."/>
        </authorList>
    </citation>
    <scope>NUCLEOTIDE SEQUENCE</scope>
    <source>
        <strain evidence="2">F60SS</strain>
    </source>
</reference>